<dbReference type="CDD" id="cd00616">
    <property type="entry name" value="AHBA_syn"/>
    <property type="match status" value="1"/>
</dbReference>
<protein>
    <submittedName>
        <fullName evidence="3">Aminotransferase class I/II-fold pyridoxal phosphate-dependent enzyme</fullName>
    </submittedName>
</protein>
<reference evidence="3 4" key="1">
    <citation type="submission" date="2023-03" db="EMBL/GenBank/DDBJ databases">
        <authorList>
            <person name="Kaur S."/>
            <person name="Espinosa-Saiz D."/>
            <person name="Velazquez E."/>
            <person name="Menendez E."/>
            <person name="diCenzo G.C."/>
        </authorList>
    </citation>
    <scope>NUCLEOTIDE SEQUENCE [LARGE SCALE GENOMIC DNA]</scope>
    <source>
        <strain evidence="3 4">LMG 24692</strain>
    </source>
</reference>
<evidence type="ECO:0000256" key="2">
    <source>
        <dbReference type="RuleBase" id="RU004508"/>
    </source>
</evidence>
<keyword evidence="3" id="KW-0808">Transferase</keyword>
<name>A0ABY8DFW7_9HYPH</name>
<dbReference type="Gene3D" id="3.90.1150.10">
    <property type="entry name" value="Aspartate Aminotransferase, domain 1"/>
    <property type="match status" value="1"/>
</dbReference>
<dbReference type="PANTHER" id="PTHR30244:SF34">
    <property type="entry name" value="DTDP-4-AMINO-4,6-DIDEOXYGALACTOSE TRANSAMINASE"/>
    <property type="match status" value="1"/>
</dbReference>
<keyword evidence="4" id="KW-1185">Reference proteome</keyword>
<dbReference type="EMBL" id="CP120374">
    <property type="protein sequence ID" value="WEX89791.1"/>
    <property type="molecule type" value="Genomic_DNA"/>
</dbReference>
<dbReference type="RefSeq" id="WP_280661762.1">
    <property type="nucleotide sequence ID" value="NZ_CP120374.1"/>
</dbReference>
<dbReference type="GO" id="GO:0008483">
    <property type="term" value="F:transaminase activity"/>
    <property type="evidence" value="ECO:0007669"/>
    <property type="project" value="UniProtKB-KW"/>
</dbReference>
<keyword evidence="2" id="KW-0663">Pyridoxal phosphate</keyword>
<dbReference type="InterPro" id="IPR015424">
    <property type="entry name" value="PyrdxlP-dep_Trfase"/>
</dbReference>
<evidence type="ECO:0000256" key="1">
    <source>
        <dbReference type="ARBA" id="ARBA00037999"/>
    </source>
</evidence>
<organism evidence="3 4">
    <name type="scientific">Sinorhizobium garamanticum</name>
    <dbReference type="NCBI Taxonomy" id="680247"/>
    <lineage>
        <taxon>Bacteria</taxon>
        <taxon>Pseudomonadati</taxon>
        <taxon>Pseudomonadota</taxon>
        <taxon>Alphaproteobacteria</taxon>
        <taxon>Hyphomicrobiales</taxon>
        <taxon>Rhizobiaceae</taxon>
        <taxon>Sinorhizobium/Ensifer group</taxon>
        <taxon>Sinorhizobium</taxon>
    </lineage>
</organism>
<dbReference type="Pfam" id="PF01041">
    <property type="entry name" value="DegT_DnrJ_EryC1"/>
    <property type="match status" value="1"/>
</dbReference>
<dbReference type="InterPro" id="IPR015421">
    <property type="entry name" value="PyrdxlP-dep_Trfase_major"/>
</dbReference>
<dbReference type="PIRSF" id="PIRSF000390">
    <property type="entry name" value="PLP_StrS"/>
    <property type="match status" value="1"/>
</dbReference>
<dbReference type="Gene3D" id="3.40.640.10">
    <property type="entry name" value="Type I PLP-dependent aspartate aminotransferase-like (Major domain)"/>
    <property type="match status" value="1"/>
</dbReference>
<evidence type="ECO:0000313" key="4">
    <source>
        <dbReference type="Proteomes" id="UP001229355"/>
    </source>
</evidence>
<dbReference type="SUPFAM" id="SSF53383">
    <property type="entry name" value="PLP-dependent transferases"/>
    <property type="match status" value="1"/>
</dbReference>
<keyword evidence="3" id="KW-0032">Aminotransferase</keyword>
<dbReference type="InterPro" id="IPR000653">
    <property type="entry name" value="DegT/StrS_aminotransferase"/>
</dbReference>
<gene>
    <name evidence="3" type="ORF">PZN02_005108</name>
</gene>
<dbReference type="Proteomes" id="UP001229355">
    <property type="component" value="Chromosome 2"/>
</dbReference>
<comment type="similarity">
    <text evidence="1 2">Belongs to the DegT/DnrJ/EryC1 family.</text>
</comment>
<dbReference type="PANTHER" id="PTHR30244">
    <property type="entry name" value="TRANSAMINASE"/>
    <property type="match status" value="1"/>
</dbReference>
<sequence>MRVNYGQAVYGEEEIAAVADTMRRSTQMGQAVREMEERVAAHFGKRHGIMVNSGSSANYIAIEMLNLPKGAEVITPALTFATTIAPIVRAGLVPVLVDAAEATYNIDVDLIERMISPQTCALMIPSLIGNLPDWDRIRSIADAHGLVVIEDSCDTLGATLHGTSTGKRSEVSTTSFYGSHVITAAGNGGMLCVNDDELARRARLLRSWGRTSSLFVDSELIENRFNIDLDGISYDAKFVFEMLGFNLEPSELGAAFGLVQLNRLKENIAARERNFAAQYAFFGEYEDWFRLPRQLPGSKTGWLAFPLTIRPDAPFTRRDMQIFLERRDIQTRPVFTGNILRQPAMKGVKCRTADGGYPVADDVTRGGILLACHHGLTQEQLDHIHNSFREFVKGLPATRPTARQVFESPIAAKATGV</sequence>
<accession>A0ABY8DFW7</accession>
<evidence type="ECO:0000313" key="3">
    <source>
        <dbReference type="EMBL" id="WEX89791.1"/>
    </source>
</evidence>
<proteinExistence type="inferred from homology"/>
<dbReference type="InterPro" id="IPR015422">
    <property type="entry name" value="PyrdxlP-dep_Trfase_small"/>
</dbReference>